<keyword evidence="4" id="KW-0762">Sugar transport</keyword>
<dbReference type="PANTHER" id="PTHR48021:SF33">
    <property type="entry name" value="AT22075P-RELATED"/>
    <property type="match status" value="1"/>
</dbReference>
<feature type="transmembrane region" description="Helical" evidence="8">
    <location>
        <begin position="168"/>
        <end position="189"/>
    </location>
</feature>
<keyword evidence="7 8" id="KW-0472">Membrane</keyword>
<accession>A0AAV1J1U5</accession>
<evidence type="ECO:0000256" key="6">
    <source>
        <dbReference type="ARBA" id="ARBA00022989"/>
    </source>
</evidence>
<dbReference type="SUPFAM" id="SSF103473">
    <property type="entry name" value="MFS general substrate transporter"/>
    <property type="match status" value="1"/>
</dbReference>
<gene>
    <name evidence="10" type="ORF">LNINA_LOCUS3211</name>
</gene>
<dbReference type="InterPro" id="IPR020846">
    <property type="entry name" value="MFS_dom"/>
</dbReference>
<feature type="transmembrane region" description="Helical" evidence="8">
    <location>
        <begin position="57"/>
        <end position="79"/>
    </location>
</feature>
<feature type="transmembrane region" description="Helical" evidence="8">
    <location>
        <begin position="12"/>
        <end position="33"/>
    </location>
</feature>
<dbReference type="PROSITE" id="PS50850">
    <property type="entry name" value="MFS"/>
    <property type="match status" value="1"/>
</dbReference>
<feature type="transmembrane region" description="Helical" evidence="8">
    <location>
        <begin position="408"/>
        <end position="428"/>
    </location>
</feature>
<organism evidence="10 11">
    <name type="scientific">Leptosia nina</name>
    <dbReference type="NCBI Taxonomy" id="320188"/>
    <lineage>
        <taxon>Eukaryota</taxon>
        <taxon>Metazoa</taxon>
        <taxon>Ecdysozoa</taxon>
        <taxon>Arthropoda</taxon>
        <taxon>Hexapoda</taxon>
        <taxon>Insecta</taxon>
        <taxon>Pterygota</taxon>
        <taxon>Neoptera</taxon>
        <taxon>Endopterygota</taxon>
        <taxon>Lepidoptera</taxon>
        <taxon>Glossata</taxon>
        <taxon>Ditrysia</taxon>
        <taxon>Papilionoidea</taxon>
        <taxon>Pieridae</taxon>
        <taxon>Pierinae</taxon>
        <taxon>Leptosia</taxon>
    </lineage>
</organism>
<dbReference type="EMBL" id="CAVLEF010000004">
    <property type="protein sequence ID" value="CAK1543395.1"/>
    <property type="molecule type" value="Genomic_DNA"/>
</dbReference>
<dbReference type="InterPro" id="IPR005828">
    <property type="entry name" value="MFS_sugar_transport-like"/>
</dbReference>
<dbReference type="Gene3D" id="1.20.1250.20">
    <property type="entry name" value="MFS general substrate transporter like domains"/>
    <property type="match status" value="1"/>
</dbReference>
<feature type="transmembrane region" description="Helical" evidence="8">
    <location>
        <begin position="144"/>
        <end position="162"/>
    </location>
</feature>
<feature type="transmembrane region" description="Helical" evidence="8">
    <location>
        <begin position="313"/>
        <end position="333"/>
    </location>
</feature>
<feature type="transmembrane region" description="Helical" evidence="8">
    <location>
        <begin position="278"/>
        <end position="301"/>
    </location>
</feature>
<evidence type="ECO:0000256" key="8">
    <source>
        <dbReference type="SAM" id="Phobius"/>
    </source>
</evidence>
<dbReference type="PANTHER" id="PTHR48021">
    <property type="match status" value="1"/>
</dbReference>
<evidence type="ECO:0000313" key="11">
    <source>
        <dbReference type="Proteomes" id="UP001497472"/>
    </source>
</evidence>
<feature type="domain" description="Major facilitator superfamily (MFS) profile" evidence="9">
    <location>
        <begin position="20"/>
        <end position="463"/>
    </location>
</feature>
<evidence type="ECO:0000259" key="9">
    <source>
        <dbReference type="PROSITE" id="PS50850"/>
    </source>
</evidence>
<reference evidence="10 11" key="1">
    <citation type="submission" date="2023-11" db="EMBL/GenBank/DDBJ databases">
        <authorList>
            <person name="Okamura Y."/>
        </authorList>
    </citation>
    <scope>NUCLEOTIDE SEQUENCE [LARGE SCALE GENOMIC DNA]</scope>
</reference>
<evidence type="ECO:0000256" key="3">
    <source>
        <dbReference type="ARBA" id="ARBA00022475"/>
    </source>
</evidence>
<name>A0AAV1J1U5_9NEOP</name>
<feature type="transmembrane region" description="Helical" evidence="8">
    <location>
        <begin position="86"/>
        <end position="104"/>
    </location>
</feature>
<evidence type="ECO:0000313" key="10">
    <source>
        <dbReference type="EMBL" id="CAK1543395.1"/>
    </source>
</evidence>
<keyword evidence="6 8" id="KW-1133">Transmembrane helix</keyword>
<dbReference type="GO" id="GO:0005886">
    <property type="term" value="C:plasma membrane"/>
    <property type="evidence" value="ECO:0007669"/>
    <property type="project" value="UniProtKB-SubCell"/>
</dbReference>
<keyword evidence="2" id="KW-0813">Transport</keyword>
<keyword evidence="5 8" id="KW-0812">Transmembrane</keyword>
<evidence type="ECO:0000256" key="1">
    <source>
        <dbReference type="ARBA" id="ARBA00004651"/>
    </source>
</evidence>
<evidence type="ECO:0000256" key="5">
    <source>
        <dbReference type="ARBA" id="ARBA00022692"/>
    </source>
</evidence>
<evidence type="ECO:0000256" key="2">
    <source>
        <dbReference type="ARBA" id="ARBA00022448"/>
    </source>
</evidence>
<protein>
    <recommendedName>
        <fullName evidence="9">Major facilitator superfamily (MFS) profile domain-containing protein</fullName>
    </recommendedName>
</protein>
<evidence type="ECO:0000256" key="7">
    <source>
        <dbReference type="ARBA" id="ARBA00023136"/>
    </source>
</evidence>
<evidence type="ECO:0000256" key="4">
    <source>
        <dbReference type="ARBA" id="ARBA00022597"/>
    </source>
</evidence>
<dbReference type="InterPro" id="IPR036259">
    <property type="entry name" value="MFS_trans_sf"/>
</dbReference>
<keyword evidence="3" id="KW-1003">Cell membrane</keyword>
<dbReference type="Pfam" id="PF00083">
    <property type="entry name" value="Sugar_tr"/>
    <property type="match status" value="1"/>
</dbReference>
<proteinExistence type="predicted"/>
<feature type="transmembrane region" description="Helical" evidence="8">
    <location>
        <begin position="434"/>
        <end position="454"/>
    </location>
</feature>
<feature type="transmembrane region" description="Helical" evidence="8">
    <location>
        <begin position="372"/>
        <end position="396"/>
    </location>
</feature>
<dbReference type="InterPro" id="IPR050549">
    <property type="entry name" value="MFS_Trehalose_Transporter"/>
</dbReference>
<dbReference type="Proteomes" id="UP001497472">
    <property type="component" value="Unassembled WGS sequence"/>
</dbReference>
<sequence>MGEKTKRSAVLVQTLATMSIASLASLNGFVYAWPSYTYEIFTTNKTVLEAQMSSTDISLLGSLTNIGGLMGTPICALLIDRIGRKYSAMLFGLPYVISWTIISFTKSINLVLFSIWFAGFGAGGQAITSVYISEISQDSIRGALTSSTVSGFFIGLLFSYFLGGQLTYYRVVYVHLAMSVLYILLLMLIKESPVFLALKRREQEAAESLAFYRRVKVNSKLVGEELRKIKMQLDPRLDKILQAEEDPASAKELLEEPATEPRKEPSWKFLLRSESSKGALFAVIFCLAVTIFMGALALQVYAEPLFKEAVPTMHPNLCSILLAVDYLAAALVCASVIDRFGRKRLMTVTAIACGMFNILLGSQLQYHWAPHWFTAFIIYAYSFVYNLGVAVVPFVLTAEVFLPEVRGLCSSISMVCMWILNFVLLVTFNPIVEYVGLGSTFYFFAIISFVGGIYSQFWLPETKGLSVDAIQPLFMKKKK</sequence>
<dbReference type="GO" id="GO:0022857">
    <property type="term" value="F:transmembrane transporter activity"/>
    <property type="evidence" value="ECO:0007669"/>
    <property type="project" value="InterPro"/>
</dbReference>
<dbReference type="AlphaFoldDB" id="A0AAV1J1U5"/>
<comment type="caution">
    <text evidence="10">The sequence shown here is derived from an EMBL/GenBank/DDBJ whole genome shotgun (WGS) entry which is preliminary data.</text>
</comment>
<feature type="transmembrane region" description="Helical" evidence="8">
    <location>
        <begin position="345"/>
        <end position="366"/>
    </location>
</feature>
<keyword evidence="11" id="KW-1185">Reference proteome</keyword>
<comment type="subcellular location">
    <subcellularLocation>
        <location evidence="1">Cell membrane</location>
        <topology evidence="1">Multi-pass membrane protein</topology>
    </subcellularLocation>
</comment>
<dbReference type="FunFam" id="1.20.1250.20:FF:000218">
    <property type="entry name" value="facilitated trehalose transporter Tret1"/>
    <property type="match status" value="1"/>
</dbReference>
<feature type="transmembrane region" description="Helical" evidence="8">
    <location>
        <begin position="110"/>
        <end position="132"/>
    </location>
</feature>